<feature type="non-terminal residue" evidence="2">
    <location>
        <position position="1"/>
    </location>
</feature>
<dbReference type="Proteomes" id="UP000265520">
    <property type="component" value="Unassembled WGS sequence"/>
</dbReference>
<evidence type="ECO:0000256" key="1">
    <source>
        <dbReference type="SAM" id="Phobius"/>
    </source>
</evidence>
<comment type="caution">
    <text evidence="2">The sequence shown here is derived from an EMBL/GenBank/DDBJ whole genome shotgun (WGS) entry which is preliminary data.</text>
</comment>
<proteinExistence type="predicted"/>
<dbReference type="AlphaFoldDB" id="A0A392TIA1"/>
<organism evidence="2 3">
    <name type="scientific">Trifolium medium</name>
    <dbReference type="NCBI Taxonomy" id="97028"/>
    <lineage>
        <taxon>Eukaryota</taxon>
        <taxon>Viridiplantae</taxon>
        <taxon>Streptophyta</taxon>
        <taxon>Embryophyta</taxon>
        <taxon>Tracheophyta</taxon>
        <taxon>Spermatophyta</taxon>
        <taxon>Magnoliopsida</taxon>
        <taxon>eudicotyledons</taxon>
        <taxon>Gunneridae</taxon>
        <taxon>Pentapetalae</taxon>
        <taxon>rosids</taxon>
        <taxon>fabids</taxon>
        <taxon>Fabales</taxon>
        <taxon>Fabaceae</taxon>
        <taxon>Papilionoideae</taxon>
        <taxon>50 kb inversion clade</taxon>
        <taxon>NPAAA clade</taxon>
        <taxon>Hologalegina</taxon>
        <taxon>IRL clade</taxon>
        <taxon>Trifolieae</taxon>
        <taxon>Trifolium</taxon>
    </lineage>
</organism>
<accession>A0A392TIA1</accession>
<sequence length="67" mass="7537">VQIRFDSIEVFYLHELAIVAPSLAGRSLQSQRFSLPPTHQYKLAFLALLLIFSANILFHVCSPASFC</sequence>
<name>A0A392TIA1_9FABA</name>
<keyword evidence="1" id="KW-0812">Transmembrane</keyword>
<keyword evidence="1" id="KW-0472">Membrane</keyword>
<dbReference type="EMBL" id="LXQA010567388">
    <property type="protein sequence ID" value="MCI59635.1"/>
    <property type="molecule type" value="Genomic_DNA"/>
</dbReference>
<reference evidence="2 3" key="1">
    <citation type="journal article" date="2018" name="Front. Plant Sci.">
        <title>Red Clover (Trifolium pratense) and Zigzag Clover (T. medium) - A Picture of Genomic Similarities and Differences.</title>
        <authorList>
            <person name="Dluhosova J."/>
            <person name="Istvanek J."/>
            <person name="Nedelnik J."/>
            <person name="Repkova J."/>
        </authorList>
    </citation>
    <scope>NUCLEOTIDE SEQUENCE [LARGE SCALE GENOMIC DNA]</scope>
    <source>
        <strain evidence="3">cv. 10/8</strain>
        <tissue evidence="2">Leaf</tissue>
    </source>
</reference>
<protein>
    <submittedName>
        <fullName evidence="2">Uncharacterized protein</fullName>
    </submittedName>
</protein>
<evidence type="ECO:0000313" key="2">
    <source>
        <dbReference type="EMBL" id="MCI59635.1"/>
    </source>
</evidence>
<evidence type="ECO:0000313" key="3">
    <source>
        <dbReference type="Proteomes" id="UP000265520"/>
    </source>
</evidence>
<keyword evidence="1" id="KW-1133">Transmembrane helix</keyword>
<keyword evidence="3" id="KW-1185">Reference proteome</keyword>
<feature type="transmembrane region" description="Helical" evidence="1">
    <location>
        <begin position="43"/>
        <end position="61"/>
    </location>
</feature>